<name>A0A6G1I067_9PEZI</name>
<gene>
    <name evidence="1" type="ORF">EJ06DRAFT_349782</name>
</gene>
<dbReference type="EMBL" id="ML996692">
    <property type="protein sequence ID" value="KAF2401584.1"/>
    <property type="molecule type" value="Genomic_DNA"/>
</dbReference>
<protein>
    <submittedName>
        <fullName evidence="1">Uncharacterized protein</fullName>
    </submittedName>
</protein>
<accession>A0A6G1I067</accession>
<evidence type="ECO:0000313" key="2">
    <source>
        <dbReference type="Proteomes" id="UP000799640"/>
    </source>
</evidence>
<evidence type="ECO:0000313" key="1">
    <source>
        <dbReference type="EMBL" id="KAF2401584.1"/>
    </source>
</evidence>
<proteinExistence type="predicted"/>
<dbReference type="AlphaFoldDB" id="A0A6G1I067"/>
<sequence>MHLHYAIYGCMYQYSRYLRFFSALSIFSRHRSSRIRAFSVQSLVQAIPKQSQRQATSSQILPIISHHDVRLVTAQEDRHSRLKSMLKLATMECEGRVSHSTAAYRRRTIVRNRIVVQASLRKTMIQHASEVKRESHHAYVAYRHSLPSSPPTRH</sequence>
<dbReference type="Proteomes" id="UP000799640">
    <property type="component" value="Unassembled WGS sequence"/>
</dbReference>
<reference evidence="1" key="1">
    <citation type="journal article" date="2020" name="Stud. Mycol.">
        <title>101 Dothideomycetes genomes: a test case for predicting lifestyles and emergence of pathogens.</title>
        <authorList>
            <person name="Haridas S."/>
            <person name="Albert R."/>
            <person name="Binder M."/>
            <person name="Bloem J."/>
            <person name="Labutti K."/>
            <person name="Salamov A."/>
            <person name="Andreopoulos B."/>
            <person name="Baker S."/>
            <person name="Barry K."/>
            <person name="Bills G."/>
            <person name="Bluhm B."/>
            <person name="Cannon C."/>
            <person name="Castanera R."/>
            <person name="Culley D."/>
            <person name="Daum C."/>
            <person name="Ezra D."/>
            <person name="Gonzalez J."/>
            <person name="Henrissat B."/>
            <person name="Kuo A."/>
            <person name="Liang C."/>
            <person name="Lipzen A."/>
            <person name="Lutzoni F."/>
            <person name="Magnuson J."/>
            <person name="Mondo S."/>
            <person name="Nolan M."/>
            <person name="Ohm R."/>
            <person name="Pangilinan J."/>
            <person name="Park H.-J."/>
            <person name="Ramirez L."/>
            <person name="Alfaro M."/>
            <person name="Sun H."/>
            <person name="Tritt A."/>
            <person name="Yoshinaga Y."/>
            <person name="Zwiers L.-H."/>
            <person name="Turgeon B."/>
            <person name="Goodwin S."/>
            <person name="Spatafora J."/>
            <person name="Crous P."/>
            <person name="Grigoriev I."/>
        </authorList>
    </citation>
    <scope>NUCLEOTIDE SEQUENCE</scope>
    <source>
        <strain evidence="1">CBS 262.69</strain>
    </source>
</reference>
<organism evidence="1 2">
    <name type="scientific">Trichodelitschia bisporula</name>
    <dbReference type="NCBI Taxonomy" id="703511"/>
    <lineage>
        <taxon>Eukaryota</taxon>
        <taxon>Fungi</taxon>
        <taxon>Dikarya</taxon>
        <taxon>Ascomycota</taxon>
        <taxon>Pezizomycotina</taxon>
        <taxon>Dothideomycetes</taxon>
        <taxon>Dothideomycetes incertae sedis</taxon>
        <taxon>Phaeotrichales</taxon>
        <taxon>Phaeotrichaceae</taxon>
        <taxon>Trichodelitschia</taxon>
    </lineage>
</organism>
<keyword evidence="2" id="KW-1185">Reference proteome</keyword>